<dbReference type="OrthoDB" id="267397at2759"/>
<dbReference type="SMART" id="SM00213">
    <property type="entry name" value="UBQ"/>
    <property type="match status" value="1"/>
</dbReference>
<dbReference type="SMART" id="SM00727">
    <property type="entry name" value="STI1"/>
    <property type="match status" value="2"/>
</dbReference>
<feature type="domain" description="Ubiquitin-like" evidence="3">
    <location>
        <begin position="21"/>
        <end position="83"/>
    </location>
</feature>
<dbReference type="PROSITE" id="PS50053">
    <property type="entry name" value="UBIQUITIN_2"/>
    <property type="match status" value="1"/>
</dbReference>
<evidence type="ECO:0000313" key="5">
    <source>
        <dbReference type="Proteomes" id="UP000325081"/>
    </source>
</evidence>
<feature type="compositionally biased region" description="Low complexity" evidence="1">
    <location>
        <begin position="310"/>
        <end position="321"/>
    </location>
</feature>
<dbReference type="GO" id="GO:0005634">
    <property type="term" value="C:nucleus"/>
    <property type="evidence" value="ECO:0007669"/>
    <property type="project" value="UniProtKB-ARBA"/>
</dbReference>
<dbReference type="GO" id="GO:0031593">
    <property type="term" value="F:polyubiquitin modification-dependent protein binding"/>
    <property type="evidence" value="ECO:0007669"/>
    <property type="project" value="TreeGrafter"/>
</dbReference>
<dbReference type="Pfam" id="PF00627">
    <property type="entry name" value="UBA"/>
    <property type="match status" value="1"/>
</dbReference>
<dbReference type="Proteomes" id="UP000325081">
    <property type="component" value="Unassembled WGS sequence"/>
</dbReference>
<dbReference type="SMART" id="SM00165">
    <property type="entry name" value="UBA"/>
    <property type="match status" value="1"/>
</dbReference>
<dbReference type="InterPro" id="IPR009060">
    <property type="entry name" value="UBA-like_sf"/>
</dbReference>
<dbReference type="InterPro" id="IPR006636">
    <property type="entry name" value="STI1_HS-bd"/>
</dbReference>
<dbReference type="Pfam" id="PF23195">
    <property type="entry name" value="UBQLN1"/>
    <property type="match status" value="2"/>
</dbReference>
<dbReference type="GO" id="GO:0006511">
    <property type="term" value="P:ubiquitin-dependent protein catabolic process"/>
    <property type="evidence" value="ECO:0007669"/>
    <property type="project" value="TreeGrafter"/>
</dbReference>
<dbReference type="SUPFAM" id="SSF54236">
    <property type="entry name" value="Ubiquitin-like"/>
    <property type="match status" value="1"/>
</dbReference>
<dbReference type="GO" id="GO:0005829">
    <property type="term" value="C:cytosol"/>
    <property type="evidence" value="ECO:0007669"/>
    <property type="project" value="TreeGrafter"/>
</dbReference>
<feature type="domain" description="UBA" evidence="2">
    <location>
        <begin position="504"/>
        <end position="549"/>
    </location>
</feature>
<accession>A0A5A7P0C4</accession>
<dbReference type="PANTHER" id="PTHR10677:SF3">
    <property type="entry name" value="FI07626P-RELATED"/>
    <property type="match status" value="1"/>
</dbReference>
<dbReference type="Gene3D" id="3.10.20.90">
    <property type="entry name" value="Phosphatidylinositol 3-kinase Catalytic Subunit, Chain A, domain 1"/>
    <property type="match status" value="1"/>
</dbReference>
<dbReference type="SUPFAM" id="SSF46934">
    <property type="entry name" value="UBA-like"/>
    <property type="match status" value="1"/>
</dbReference>
<dbReference type="PANTHER" id="PTHR10677">
    <property type="entry name" value="UBIQUILIN"/>
    <property type="match status" value="1"/>
</dbReference>
<dbReference type="PROSITE" id="PS50030">
    <property type="entry name" value="UBA"/>
    <property type="match status" value="1"/>
</dbReference>
<dbReference type="InterPro" id="IPR029071">
    <property type="entry name" value="Ubiquitin-like_domsf"/>
</dbReference>
<evidence type="ECO:0000313" key="4">
    <source>
        <dbReference type="EMBL" id="GER26235.1"/>
    </source>
</evidence>
<protein>
    <submittedName>
        <fullName evidence="4">Ubiquitin family protein</fullName>
    </submittedName>
</protein>
<keyword evidence="5" id="KW-1185">Reference proteome</keyword>
<feature type="region of interest" description="Disordered" evidence="1">
    <location>
        <begin position="298"/>
        <end position="333"/>
    </location>
</feature>
<proteinExistence type="predicted"/>
<dbReference type="InterPro" id="IPR015940">
    <property type="entry name" value="UBA"/>
</dbReference>
<dbReference type="Pfam" id="PF00240">
    <property type="entry name" value="ubiquitin"/>
    <property type="match status" value="1"/>
</dbReference>
<organism evidence="4 5">
    <name type="scientific">Striga asiatica</name>
    <name type="common">Asiatic witchweed</name>
    <name type="synonym">Buchnera asiatica</name>
    <dbReference type="NCBI Taxonomy" id="4170"/>
    <lineage>
        <taxon>Eukaryota</taxon>
        <taxon>Viridiplantae</taxon>
        <taxon>Streptophyta</taxon>
        <taxon>Embryophyta</taxon>
        <taxon>Tracheophyta</taxon>
        <taxon>Spermatophyta</taxon>
        <taxon>Magnoliopsida</taxon>
        <taxon>eudicotyledons</taxon>
        <taxon>Gunneridae</taxon>
        <taxon>Pentapetalae</taxon>
        <taxon>asterids</taxon>
        <taxon>lamiids</taxon>
        <taxon>Lamiales</taxon>
        <taxon>Orobanchaceae</taxon>
        <taxon>Buchnereae</taxon>
        <taxon>Striga</taxon>
    </lineage>
</organism>
<feature type="compositionally biased region" description="Polar residues" evidence="1">
    <location>
        <begin position="123"/>
        <end position="140"/>
    </location>
</feature>
<dbReference type="Gene3D" id="1.10.8.10">
    <property type="entry name" value="DNA helicase RuvA subunit, C-terminal domain"/>
    <property type="match status" value="1"/>
</dbReference>
<dbReference type="InterPro" id="IPR000626">
    <property type="entry name" value="Ubiquitin-like_dom"/>
</dbReference>
<dbReference type="EMBL" id="BKCP01000891">
    <property type="protein sequence ID" value="GER26235.1"/>
    <property type="molecule type" value="Genomic_DNA"/>
</dbReference>
<name>A0A5A7P0C4_STRAF</name>
<reference evidence="5" key="1">
    <citation type="journal article" date="2019" name="Curr. Biol.">
        <title>Genome Sequence of Striga asiatica Provides Insight into the Evolution of Plant Parasitism.</title>
        <authorList>
            <person name="Yoshida S."/>
            <person name="Kim S."/>
            <person name="Wafula E.K."/>
            <person name="Tanskanen J."/>
            <person name="Kim Y.M."/>
            <person name="Honaas L."/>
            <person name="Yang Z."/>
            <person name="Spallek T."/>
            <person name="Conn C.E."/>
            <person name="Ichihashi Y."/>
            <person name="Cheong K."/>
            <person name="Cui S."/>
            <person name="Der J.P."/>
            <person name="Gundlach H."/>
            <person name="Jiao Y."/>
            <person name="Hori C."/>
            <person name="Ishida J.K."/>
            <person name="Kasahara H."/>
            <person name="Kiba T."/>
            <person name="Kim M.S."/>
            <person name="Koo N."/>
            <person name="Laohavisit A."/>
            <person name="Lee Y.H."/>
            <person name="Lumba S."/>
            <person name="McCourt P."/>
            <person name="Mortimer J.C."/>
            <person name="Mutuku J.M."/>
            <person name="Nomura T."/>
            <person name="Sasaki-Sekimoto Y."/>
            <person name="Seto Y."/>
            <person name="Wang Y."/>
            <person name="Wakatake T."/>
            <person name="Sakakibara H."/>
            <person name="Demura T."/>
            <person name="Yamaguchi S."/>
            <person name="Yoneyama K."/>
            <person name="Manabe R.I."/>
            <person name="Nelson D.C."/>
            <person name="Schulman A.H."/>
            <person name="Timko M.P."/>
            <person name="dePamphilis C.W."/>
            <person name="Choi D."/>
            <person name="Shirasu K."/>
        </authorList>
    </citation>
    <scope>NUCLEOTIDE SEQUENCE [LARGE SCALE GENOMIC DNA]</scope>
    <source>
        <strain evidence="5">cv. UVA1</strain>
    </source>
</reference>
<evidence type="ECO:0000259" key="2">
    <source>
        <dbReference type="PROSITE" id="PS50030"/>
    </source>
</evidence>
<dbReference type="AlphaFoldDB" id="A0A5A7P0C4"/>
<dbReference type="CDD" id="cd14399">
    <property type="entry name" value="UBA_PLICs"/>
    <property type="match status" value="1"/>
</dbReference>
<comment type="caution">
    <text evidence="4">The sequence shown here is derived from an EMBL/GenBank/DDBJ whole genome shotgun (WGS) entry which is preliminary data.</text>
</comment>
<dbReference type="InterPro" id="IPR015496">
    <property type="entry name" value="Ubiquilin"/>
</dbReference>
<sequence length="552" mass="59498">MGGCDVADGGEGSSIDAGGEATVNIQCLNGSKFVVQVNLNAVVQVFKSIIAQHCEIPAHQQLLIYKGLILRGDRTLQSYVISQSLFSCLLVYLSLCTLTSYACLEEDHTVHLVQGLSSDAPSHSAATSHAGVKSTNSTGDVDSEGGSPLGGFGLGSSFLSTLLNGSGNGSGLFGLPIPDMLTQNPNMIRAILDAYQILSSTISPETMHDLIMNGSRVREFMDRNPELVHIVNDPETIRKTMAAAQNQEYMRKTYRELSNIESSQWMYENVQRPLLNSFIMAGDIMSGLVAQVGGQGGVQTASLASPGPETTTNSASPNTSPLPNPWASGESVLSNPIGNARPISAGGLTGNGVPDLEHLLGSISEITTIDQLMGKENISQMMRSLLSSPQLMNQILVSNPSLRSMLDSSPQLRHTMQNPEFIRLVTSPEMMQVIRTIFQYSSLLLRLGASGLKYNFMYMIYPPLLITLETRTGGNIALNMLLNMFAICGSFDGIRSSLFEESQASSEEIYSTQLSELQELGFTDTQENIQALIATAGNVQAAVERLLENRDR</sequence>
<gene>
    <name evidence="4" type="ORF">STAS_01880</name>
</gene>
<feature type="region of interest" description="Disordered" evidence="1">
    <location>
        <begin position="123"/>
        <end position="146"/>
    </location>
</feature>
<evidence type="ECO:0000256" key="1">
    <source>
        <dbReference type="SAM" id="MobiDB-lite"/>
    </source>
</evidence>
<evidence type="ECO:0000259" key="3">
    <source>
        <dbReference type="PROSITE" id="PS50053"/>
    </source>
</evidence>